<evidence type="ECO:0000256" key="3">
    <source>
        <dbReference type="ARBA" id="ARBA00022691"/>
    </source>
</evidence>
<dbReference type="SMART" id="SM00650">
    <property type="entry name" value="rADc"/>
    <property type="match status" value="1"/>
</dbReference>
<dbReference type="InterPro" id="IPR020596">
    <property type="entry name" value="rRNA_Ade_Mease_Trfase_CS"/>
</dbReference>
<feature type="domain" description="Ribosomal RNA adenine methylase transferase N-terminal" evidence="5">
    <location>
        <begin position="28"/>
        <end position="124"/>
    </location>
</feature>
<dbReference type="PROSITE" id="PS51689">
    <property type="entry name" value="SAM_RNA_A_N6_MT"/>
    <property type="match status" value="1"/>
</dbReference>
<keyword evidence="3" id="KW-0949">S-adenosyl-L-methionine</keyword>
<dbReference type="InterPro" id="IPR020598">
    <property type="entry name" value="rRNA_Ade_methylase_Trfase_N"/>
</dbReference>
<evidence type="ECO:0000259" key="5">
    <source>
        <dbReference type="SMART" id="SM00650"/>
    </source>
</evidence>
<dbReference type="AlphaFoldDB" id="A0A382V6Z3"/>
<dbReference type="InterPro" id="IPR029063">
    <property type="entry name" value="SAM-dependent_MTases_sf"/>
</dbReference>
<dbReference type="Pfam" id="PF00398">
    <property type="entry name" value="RrnaAD"/>
    <property type="match status" value="1"/>
</dbReference>
<dbReference type="PROSITE" id="PS01131">
    <property type="entry name" value="RRNA_A_DIMETH"/>
    <property type="match status" value="1"/>
</dbReference>
<dbReference type="PANTHER" id="PTHR11727">
    <property type="entry name" value="DIMETHYLADENOSINE TRANSFERASE"/>
    <property type="match status" value="1"/>
</dbReference>
<name>A0A382V6Z3_9ZZZZ</name>
<evidence type="ECO:0000256" key="1">
    <source>
        <dbReference type="ARBA" id="ARBA00022603"/>
    </source>
</evidence>
<dbReference type="EMBL" id="UINC01149662">
    <property type="protein sequence ID" value="SVD42269.1"/>
    <property type="molecule type" value="Genomic_DNA"/>
</dbReference>
<evidence type="ECO:0000256" key="4">
    <source>
        <dbReference type="ARBA" id="ARBA00022884"/>
    </source>
</evidence>
<proteinExistence type="predicted"/>
<dbReference type="GO" id="GO:0003723">
    <property type="term" value="F:RNA binding"/>
    <property type="evidence" value="ECO:0007669"/>
    <property type="project" value="UniProtKB-KW"/>
</dbReference>
<keyword evidence="4" id="KW-0694">RNA-binding</keyword>
<dbReference type="GO" id="GO:0000179">
    <property type="term" value="F:rRNA (adenine-N6,N6-)-dimethyltransferase activity"/>
    <property type="evidence" value="ECO:0007669"/>
    <property type="project" value="InterPro"/>
</dbReference>
<keyword evidence="1" id="KW-0489">Methyltransferase</keyword>
<dbReference type="Gene3D" id="3.40.50.150">
    <property type="entry name" value="Vaccinia Virus protein VP39"/>
    <property type="match status" value="1"/>
</dbReference>
<reference evidence="6" key="1">
    <citation type="submission" date="2018-05" db="EMBL/GenBank/DDBJ databases">
        <authorList>
            <person name="Lanie J.A."/>
            <person name="Ng W.-L."/>
            <person name="Kazmierczak K.M."/>
            <person name="Andrzejewski T.M."/>
            <person name="Davidsen T.M."/>
            <person name="Wayne K.J."/>
            <person name="Tettelin H."/>
            <person name="Glass J.I."/>
            <person name="Rusch D."/>
            <person name="Podicherti R."/>
            <person name="Tsui H.-C.T."/>
            <person name="Winkler M.E."/>
        </authorList>
    </citation>
    <scope>NUCLEOTIDE SEQUENCE</scope>
</reference>
<evidence type="ECO:0000313" key="6">
    <source>
        <dbReference type="EMBL" id="SVD42269.1"/>
    </source>
</evidence>
<organism evidence="6">
    <name type="scientific">marine metagenome</name>
    <dbReference type="NCBI Taxonomy" id="408172"/>
    <lineage>
        <taxon>unclassified sequences</taxon>
        <taxon>metagenomes</taxon>
        <taxon>ecological metagenomes</taxon>
    </lineage>
</organism>
<protein>
    <recommendedName>
        <fullName evidence="5">Ribosomal RNA adenine methylase transferase N-terminal domain-containing protein</fullName>
    </recommendedName>
</protein>
<dbReference type="InterPro" id="IPR001737">
    <property type="entry name" value="KsgA/Erm"/>
</dbReference>
<feature type="non-terminal residue" evidence="6">
    <location>
        <position position="124"/>
    </location>
</feature>
<evidence type="ECO:0000256" key="2">
    <source>
        <dbReference type="ARBA" id="ARBA00022679"/>
    </source>
</evidence>
<sequence length="124" mass="13617">MYAEDVLRRYGIRPRKKLGQNFLVNDGIAGRIVDNAASDEQAVVLEIGAGSGVLTHQLVEQARHVIAVEIDSALQEVLRRELGANPNFTLMPVDILRVDLEEVCRTHGAEQLTVIGNIPYNITG</sequence>
<dbReference type="CDD" id="cd02440">
    <property type="entry name" value="AdoMet_MTases"/>
    <property type="match status" value="1"/>
</dbReference>
<dbReference type="GO" id="GO:0005829">
    <property type="term" value="C:cytosol"/>
    <property type="evidence" value="ECO:0007669"/>
    <property type="project" value="TreeGrafter"/>
</dbReference>
<gene>
    <name evidence="6" type="ORF">METZ01_LOCUS395123</name>
</gene>
<keyword evidence="2" id="KW-0808">Transferase</keyword>
<accession>A0A382V6Z3</accession>
<dbReference type="PANTHER" id="PTHR11727:SF7">
    <property type="entry name" value="DIMETHYLADENOSINE TRANSFERASE-RELATED"/>
    <property type="match status" value="1"/>
</dbReference>
<dbReference type="SUPFAM" id="SSF53335">
    <property type="entry name" value="S-adenosyl-L-methionine-dependent methyltransferases"/>
    <property type="match status" value="1"/>
</dbReference>